<evidence type="ECO:0000256" key="1">
    <source>
        <dbReference type="ARBA" id="ARBA00001947"/>
    </source>
</evidence>
<evidence type="ECO:0000259" key="9">
    <source>
        <dbReference type="Pfam" id="PF00107"/>
    </source>
</evidence>
<dbReference type="PROSITE" id="PS00059">
    <property type="entry name" value="ADH_ZINC"/>
    <property type="match status" value="1"/>
</dbReference>
<comment type="similarity">
    <text evidence="2 7">Belongs to the zinc-containing alcohol dehydrogenase family.</text>
</comment>
<organism evidence="11 12">
    <name type="scientific">Oculimacula yallundae</name>
    <dbReference type="NCBI Taxonomy" id="86028"/>
    <lineage>
        <taxon>Eukaryota</taxon>
        <taxon>Fungi</taxon>
        <taxon>Dikarya</taxon>
        <taxon>Ascomycota</taxon>
        <taxon>Pezizomycotina</taxon>
        <taxon>Leotiomycetes</taxon>
        <taxon>Helotiales</taxon>
        <taxon>Ploettnerulaceae</taxon>
        <taxon>Oculimacula</taxon>
    </lineage>
</organism>
<dbReference type="PANTHER" id="PTHR42813:SF3">
    <property type="entry name" value="GLUTATHIONE-INDEPENDENT FORMALDEHYDE DEHYDROGENASE"/>
    <property type="match status" value="1"/>
</dbReference>
<dbReference type="PANTHER" id="PTHR42813">
    <property type="entry name" value="ZINC-TYPE ALCOHOL DEHYDROGENASE-LIKE"/>
    <property type="match status" value="1"/>
</dbReference>
<keyword evidence="12" id="KW-1185">Reference proteome</keyword>
<dbReference type="InterPro" id="IPR011032">
    <property type="entry name" value="GroES-like_sf"/>
</dbReference>
<evidence type="ECO:0000256" key="2">
    <source>
        <dbReference type="ARBA" id="ARBA00008072"/>
    </source>
</evidence>
<feature type="compositionally biased region" description="Acidic residues" evidence="8">
    <location>
        <begin position="393"/>
        <end position="404"/>
    </location>
</feature>
<keyword evidence="4 7" id="KW-0862">Zinc</keyword>
<evidence type="ECO:0000256" key="5">
    <source>
        <dbReference type="ARBA" id="ARBA00023002"/>
    </source>
</evidence>
<gene>
    <name evidence="11" type="ORF">VTL71DRAFT_11327</name>
</gene>
<name>A0ABR4CQ81_9HELO</name>
<dbReference type="Gene3D" id="3.40.50.720">
    <property type="entry name" value="NAD(P)-binding Rossmann-like Domain"/>
    <property type="match status" value="1"/>
</dbReference>
<dbReference type="SUPFAM" id="SSF50129">
    <property type="entry name" value="GroES-like"/>
    <property type="match status" value="1"/>
</dbReference>
<feature type="region of interest" description="Disordered" evidence="8">
    <location>
        <begin position="1"/>
        <end position="21"/>
    </location>
</feature>
<keyword evidence="5" id="KW-0560">Oxidoreductase</keyword>
<evidence type="ECO:0000256" key="7">
    <source>
        <dbReference type="RuleBase" id="RU361277"/>
    </source>
</evidence>
<dbReference type="Pfam" id="PF08240">
    <property type="entry name" value="ADH_N"/>
    <property type="match status" value="1"/>
</dbReference>
<comment type="cofactor">
    <cofactor evidence="1 7">
        <name>Zn(2+)</name>
        <dbReference type="ChEBI" id="CHEBI:29105"/>
    </cofactor>
</comment>
<dbReference type="Gene3D" id="3.90.180.10">
    <property type="entry name" value="Medium-chain alcohol dehydrogenases, catalytic domain"/>
    <property type="match status" value="1"/>
</dbReference>
<feature type="region of interest" description="Disordered" evidence="8">
    <location>
        <begin position="393"/>
        <end position="417"/>
    </location>
</feature>
<dbReference type="SUPFAM" id="SSF51735">
    <property type="entry name" value="NAD(P)-binding Rossmann-fold domains"/>
    <property type="match status" value="1"/>
</dbReference>
<dbReference type="InterPro" id="IPR013149">
    <property type="entry name" value="ADH-like_C"/>
</dbReference>
<feature type="domain" description="Alcohol dehydrogenase-like C-terminal" evidence="9">
    <location>
        <begin position="199"/>
        <end position="345"/>
    </location>
</feature>
<evidence type="ECO:0000256" key="8">
    <source>
        <dbReference type="SAM" id="MobiDB-lite"/>
    </source>
</evidence>
<evidence type="ECO:0000256" key="3">
    <source>
        <dbReference type="ARBA" id="ARBA00022723"/>
    </source>
</evidence>
<evidence type="ECO:0000256" key="6">
    <source>
        <dbReference type="ARBA" id="ARBA00023027"/>
    </source>
</evidence>
<evidence type="ECO:0000313" key="11">
    <source>
        <dbReference type="EMBL" id="KAL2071984.1"/>
    </source>
</evidence>
<proteinExistence type="inferred from homology"/>
<feature type="domain" description="Alcohol dehydrogenase-like N-terminal" evidence="10">
    <location>
        <begin position="47"/>
        <end position="149"/>
    </location>
</feature>
<dbReference type="EMBL" id="JAZHXI010000004">
    <property type="protein sequence ID" value="KAL2071984.1"/>
    <property type="molecule type" value="Genomic_DNA"/>
</dbReference>
<accession>A0ABR4CQ81</accession>
<comment type="caution">
    <text evidence="11">The sequence shown here is derived from an EMBL/GenBank/DDBJ whole genome shotgun (WGS) entry which is preliminary data.</text>
</comment>
<dbReference type="InterPro" id="IPR002328">
    <property type="entry name" value="ADH_Zn_CS"/>
</dbReference>
<evidence type="ECO:0000256" key="4">
    <source>
        <dbReference type="ARBA" id="ARBA00022833"/>
    </source>
</evidence>
<sequence length="417" mass="45300">MKHSHSEHHDHHDHHHNHQETMKAVEFDGKAFDMNVKKLPIPKVIKSTDAIIRVTSSGICGTDLHVFHGRVPVNPPMAMGHEIVGIVHSIGSKVNDVKVGDRVIVSALVNDDHLGGEDDDQLVGGFGIGDIPGFVNFNGGQAGFVRVPFAADNLLLLPKGEEHELDYVLLADIFPTANWALDASGFVLGDVVVVFGAGPVGLLAVYSAFLRGASKVYSVDRVPERLAKAKSIGAIPIDFSKGDPVAQILKREPEGVDRACDCIGYECVDAKGKNVGNLVLTQAINVVRVGGGIGVIGVYLPQDPRGATPALKKGIFEIPFGESWFKGQTIRSGIVPLREYQPALLKMIISGRAKPSFVIDRELRIDDAPEAYQEFSDHEFIKSVIRFGNFEDTEEVSSVEDEEERPLRKRKRNGGSA</sequence>
<keyword evidence="6" id="KW-0520">NAD</keyword>
<dbReference type="InterPro" id="IPR036291">
    <property type="entry name" value="NAD(P)-bd_dom_sf"/>
</dbReference>
<dbReference type="Pfam" id="PF00107">
    <property type="entry name" value="ADH_zinc_N"/>
    <property type="match status" value="1"/>
</dbReference>
<dbReference type="Proteomes" id="UP001595075">
    <property type="component" value="Unassembled WGS sequence"/>
</dbReference>
<feature type="compositionally biased region" description="Basic residues" evidence="8">
    <location>
        <begin position="407"/>
        <end position="417"/>
    </location>
</feature>
<evidence type="ECO:0000259" key="10">
    <source>
        <dbReference type="Pfam" id="PF08240"/>
    </source>
</evidence>
<keyword evidence="3 7" id="KW-0479">Metal-binding</keyword>
<feature type="compositionally biased region" description="Basic residues" evidence="8">
    <location>
        <begin position="1"/>
        <end position="17"/>
    </location>
</feature>
<reference evidence="11 12" key="1">
    <citation type="journal article" date="2024" name="Commun. Biol.">
        <title>Comparative genomic analysis of thermophilic fungi reveals convergent evolutionary adaptations and gene losses.</title>
        <authorList>
            <person name="Steindorff A.S."/>
            <person name="Aguilar-Pontes M.V."/>
            <person name="Robinson A.J."/>
            <person name="Andreopoulos B."/>
            <person name="LaButti K."/>
            <person name="Kuo A."/>
            <person name="Mondo S."/>
            <person name="Riley R."/>
            <person name="Otillar R."/>
            <person name="Haridas S."/>
            <person name="Lipzen A."/>
            <person name="Grimwood J."/>
            <person name="Schmutz J."/>
            <person name="Clum A."/>
            <person name="Reid I.D."/>
            <person name="Moisan M.C."/>
            <person name="Butler G."/>
            <person name="Nguyen T.T.M."/>
            <person name="Dewar K."/>
            <person name="Conant G."/>
            <person name="Drula E."/>
            <person name="Henrissat B."/>
            <person name="Hansel C."/>
            <person name="Singer S."/>
            <person name="Hutchinson M.I."/>
            <person name="de Vries R.P."/>
            <person name="Natvig D.O."/>
            <person name="Powell A.J."/>
            <person name="Tsang A."/>
            <person name="Grigoriev I.V."/>
        </authorList>
    </citation>
    <scope>NUCLEOTIDE SEQUENCE [LARGE SCALE GENOMIC DNA]</scope>
    <source>
        <strain evidence="11 12">CBS 494.80</strain>
    </source>
</reference>
<evidence type="ECO:0008006" key="13">
    <source>
        <dbReference type="Google" id="ProtNLM"/>
    </source>
</evidence>
<evidence type="ECO:0000313" key="12">
    <source>
        <dbReference type="Proteomes" id="UP001595075"/>
    </source>
</evidence>
<dbReference type="InterPro" id="IPR013154">
    <property type="entry name" value="ADH-like_N"/>
</dbReference>
<protein>
    <recommendedName>
        <fullName evidence="13">Alcohol dehydrogenase</fullName>
    </recommendedName>
</protein>